<dbReference type="Proteomes" id="UP000614811">
    <property type="component" value="Unassembled WGS sequence"/>
</dbReference>
<comment type="caution">
    <text evidence="2">The sequence shown here is derived from an EMBL/GenBank/DDBJ whole genome shotgun (WGS) entry which is preliminary data.</text>
</comment>
<protein>
    <submittedName>
        <fullName evidence="2">Membrane protein</fullName>
    </submittedName>
</protein>
<dbReference type="InterPro" id="IPR007462">
    <property type="entry name" value="COV1-like"/>
</dbReference>
<dbReference type="PANTHER" id="PTHR31876:SF26">
    <property type="entry name" value="PROTEIN LIKE COV 2"/>
    <property type="match status" value="1"/>
</dbReference>
<dbReference type="AlphaFoldDB" id="A0A918RV64"/>
<dbReference type="RefSeq" id="WP_189400884.1">
    <property type="nucleotide sequence ID" value="NZ_BMXA01000003.1"/>
</dbReference>
<evidence type="ECO:0000256" key="1">
    <source>
        <dbReference type="SAM" id="Phobius"/>
    </source>
</evidence>
<accession>A0A918RV64</accession>
<gene>
    <name evidence="2" type="ORF">GCM10008090_21960</name>
</gene>
<evidence type="ECO:0000313" key="3">
    <source>
        <dbReference type="Proteomes" id="UP000614811"/>
    </source>
</evidence>
<organism evidence="2 3">
    <name type="scientific">Arenicella chitinivorans</name>
    <dbReference type="NCBI Taxonomy" id="1329800"/>
    <lineage>
        <taxon>Bacteria</taxon>
        <taxon>Pseudomonadati</taxon>
        <taxon>Pseudomonadota</taxon>
        <taxon>Gammaproteobacteria</taxon>
        <taxon>Arenicellales</taxon>
        <taxon>Arenicellaceae</taxon>
        <taxon>Arenicella</taxon>
    </lineage>
</organism>
<sequence length="231" mass="25682">MQRIRRYFIAGLLVWLPLVATYVVLSFSIRLIDRSLLLLPPSLRPENLIGFQIPGLGVILTLVLVLLTGLIVANFFGRKLVSAWESLLSRIPLVRTVYGAVKQVTASLFSDASQSFREVVLVEYPRRGLWMLAFVTGDTPKKFQQVVGQDLINIYVPTTPNPTSGFYIMVPPSEVRRLSVPVEVGLKMILSAGVVNPLDDPVEAKKLAAELERKSAKLAAKKEREKHESTS</sequence>
<proteinExistence type="predicted"/>
<feature type="transmembrane region" description="Helical" evidence="1">
    <location>
        <begin position="7"/>
        <end position="29"/>
    </location>
</feature>
<dbReference type="Pfam" id="PF04367">
    <property type="entry name" value="DUF502"/>
    <property type="match status" value="1"/>
</dbReference>
<keyword evidence="1" id="KW-1133">Transmembrane helix</keyword>
<keyword evidence="3" id="KW-1185">Reference proteome</keyword>
<dbReference type="EMBL" id="BMXA01000003">
    <property type="protein sequence ID" value="GHA11786.1"/>
    <property type="molecule type" value="Genomic_DNA"/>
</dbReference>
<name>A0A918RV64_9GAMM</name>
<reference evidence="2" key="1">
    <citation type="journal article" date="2014" name="Int. J. Syst. Evol. Microbiol.">
        <title>Complete genome sequence of Corynebacterium casei LMG S-19264T (=DSM 44701T), isolated from a smear-ripened cheese.</title>
        <authorList>
            <consortium name="US DOE Joint Genome Institute (JGI-PGF)"/>
            <person name="Walter F."/>
            <person name="Albersmeier A."/>
            <person name="Kalinowski J."/>
            <person name="Ruckert C."/>
        </authorList>
    </citation>
    <scope>NUCLEOTIDE SEQUENCE</scope>
    <source>
        <strain evidence="2">KCTC 12711</strain>
    </source>
</reference>
<reference evidence="2" key="2">
    <citation type="submission" date="2020-09" db="EMBL/GenBank/DDBJ databases">
        <authorList>
            <person name="Sun Q."/>
            <person name="Kim S."/>
        </authorList>
    </citation>
    <scope>NUCLEOTIDE SEQUENCE</scope>
    <source>
        <strain evidence="2">KCTC 12711</strain>
    </source>
</reference>
<feature type="transmembrane region" description="Helical" evidence="1">
    <location>
        <begin position="49"/>
        <end position="76"/>
    </location>
</feature>
<dbReference type="PANTHER" id="PTHR31876">
    <property type="entry name" value="COV-LIKE PROTEIN 1"/>
    <property type="match status" value="1"/>
</dbReference>
<keyword evidence="1" id="KW-0472">Membrane</keyword>
<evidence type="ECO:0000313" key="2">
    <source>
        <dbReference type="EMBL" id="GHA11786.1"/>
    </source>
</evidence>
<keyword evidence="1" id="KW-0812">Transmembrane</keyword>